<feature type="compositionally biased region" description="Low complexity" evidence="2">
    <location>
        <begin position="308"/>
        <end position="319"/>
    </location>
</feature>
<organism evidence="5 6">
    <name type="scientific">Acidithiobacillus sulfurivorans</name>
    <dbReference type="NCBI Taxonomy" id="1958756"/>
    <lineage>
        <taxon>Bacteria</taxon>
        <taxon>Pseudomonadati</taxon>
        <taxon>Pseudomonadota</taxon>
        <taxon>Acidithiobacillia</taxon>
        <taxon>Acidithiobacillales</taxon>
        <taxon>Acidithiobacillaceae</taxon>
        <taxon>Acidithiobacillus</taxon>
    </lineage>
</organism>
<dbReference type="InterPro" id="IPR016047">
    <property type="entry name" value="M23ase_b-sheet_dom"/>
</dbReference>
<evidence type="ECO:0000313" key="6">
    <source>
        <dbReference type="Proteomes" id="UP000755654"/>
    </source>
</evidence>
<dbReference type="RefSeq" id="WP_215883473.1">
    <property type="nucleotide sequence ID" value="NZ_JAAOMP010000074.1"/>
</dbReference>
<accession>A0ABS5ZYM7</accession>
<dbReference type="Proteomes" id="UP000755654">
    <property type="component" value="Unassembled WGS sequence"/>
</dbReference>
<feature type="domain" description="M23ase beta-sheet core" evidence="4">
    <location>
        <begin position="396"/>
        <end position="489"/>
    </location>
</feature>
<evidence type="ECO:0000256" key="2">
    <source>
        <dbReference type="SAM" id="MobiDB-lite"/>
    </source>
</evidence>
<dbReference type="PANTHER" id="PTHR21666">
    <property type="entry name" value="PEPTIDASE-RELATED"/>
    <property type="match status" value="1"/>
</dbReference>
<evidence type="ECO:0000256" key="3">
    <source>
        <dbReference type="SAM" id="SignalP"/>
    </source>
</evidence>
<dbReference type="EMBL" id="JAAOMP010000074">
    <property type="protein sequence ID" value="MBU2759799.1"/>
    <property type="molecule type" value="Genomic_DNA"/>
</dbReference>
<gene>
    <name evidence="5" type="ORF">HAP95_06480</name>
</gene>
<keyword evidence="1" id="KW-0175">Coiled coil</keyword>
<evidence type="ECO:0000256" key="1">
    <source>
        <dbReference type="SAM" id="Coils"/>
    </source>
</evidence>
<proteinExistence type="predicted"/>
<dbReference type="PANTHER" id="PTHR21666:SF270">
    <property type="entry name" value="MUREIN HYDROLASE ACTIVATOR ENVC"/>
    <property type="match status" value="1"/>
</dbReference>
<dbReference type="InterPro" id="IPR050570">
    <property type="entry name" value="Cell_wall_metabolism_enzyme"/>
</dbReference>
<comment type="caution">
    <text evidence="5">The sequence shown here is derived from an EMBL/GenBank/DDBJ whole genome shotgun (WGS) entry which is preliminary data.</text>
</comment>
<protein>
    <submittedName>
        <fullName evidence="5">Peptidoglycan DD-metalloendopeptidase family protein</fullName>
    </submittedName>
</protein>
<dbReference type="Gene3D" id="6.10.250.3150">
    <property type="match status" value="1"/>
</dbReference>
<evidence type="ECO:0000313" key="5">
    <source>
        <dbReference type="EMBL" id="MBU2759799.1"/>
    </source>
</evidence>
<feature type="signal peptide" evidence="3">
    <location>
        <begin position="1"/>
        <end position="25"/>
    </location>
</feature>
<dbReference type="Pfam" id="PF01551">
    <property type="entry name" value="Peptidase_M23"/>
    <property type="match status" value="1"/>
</dbReference>
<feature type="compositionally biased region" description="Pro residues" evidence="2">
    <location>
        <begin position="336"/>
        <end position="365"/>
    </location>
</feature>
<dbReference type="CDD" id="cd12797">
    <property type="entry name" value="M23_peptidase"/>
    <property type="match status" value="1"/>
</dbReference>
<keyword evidence="6" id="KW-1185">Reference proteome</keyword>
<feature type="coiled-coil region" evidence="1">
    <location>
        <begin position="25"/>
        <end position="115"/>
    </location>
</feature>
<evidence type="ECO:0000259" key="4">
    <source>
        <dbReference type="Pfam" id="PF01551"/>
    </source>
</evidence>
<name>A0ABS5ZYM7_9PROT</name>
<dbReference type="InterPro" id="IPR011055">
    <property type="entry name" value="Dup_hybrid_motif"/>
</dbReference>
<reference evidence="5 6" key="1">
    <citation type="journal article" date="2021" name="ISME J.">
        <title>Genomic evolution of the class Acidithiobacillia: deep-branching Proteobacteria living in extreme acidic conditions.</title>
        <authorList>
            <person name="Moya-Beltran A."/>
            <person name="Beard S."/>
            <person name="Rojas-Villalobos C."/>
            <person name="Issotta F."/>
            <person name="Gallardo Y."/>
            <person name="Ulloa R."/>
            <person name="Giaveno A."/>
            <person name="Degli Esposti M."/>
            <person name="Johnson D.B."/>
            <person name="Quatrini R."/>
        </authorList>
    </citation>
    <scope>NUCLEOTIDE SEQUENCE [LARGE SCALE GENOMIC DNA]</scope>
    <source>
        <strain evidence="5 6">RW2</strain>
    </source>
</reference>
<dbReference type="SUPFAM" id="SSF51261">
    <property type="entry name" value="Duplicated hybrid motif"/>
    <property type="match status" value="1"/>
</dbReference>
<sequence>MTSRILLRSVTLLMLTGLLPLGADASSLQEKIQNNREKLEHLHENLGQIQAHLNAGQKTQAELRDEIKTLDLKIATTRKKLAGIQAQQQQTQIKLNELKQKITALQAELVQQKEILGKQLRGAYMLGGTTPLAVWLQTEKPGELGRMSVYYASLAKSRSALIVKTQNTAAQIVQTQRQVELREAGLVKIATQIQAQENTLNQQRQQHATLENQLTDRIAKDKAKIAELQANANILNGLVSRLVVQFRHQEAVAEAARRKAAAEAAARAAAQARAAAEARAAQQRRLAAEKRAEQRAAAVQKAEEQQRAEQVQRAAENAAPPTTEVHPPHITTVPQKPVPAPVSPSTPPPPAPRPAPSPSISPPSTPIIGHGRYPAPVNGPITARYGSPRVTGGLDWQGITFQAAQRTPVRAIAPGMVLYAGPLRGYGQIVIVQIGHSLLSIYGHLGSTDAHVGEQIAAGHQVGTVGSGGELGNDGLYFEIRNAGHPVNPLDYIHN</sequence>
<feature type="coiled-coil region" evidence="1">
    <location>
        <begin position="186"/>
        <end position="231"/>
    </location>
</feature>
<keyword evidence="3" id="KW-0732">Signal</keyword>
<feature type="chain" id="PRO_5046778875" evidence="3">
    <location>
        <begin position="26"/>
        <end position="495"/>
    </location>
</feature>
<feature type="region of interest" description="Disordered" evidence="2">
    <location>
        <begin position="286"/>
        <end position="375"/>
    </location>
</feature>
<dbReference type="Gene3D" id="2.70.70.10">
    <property type="entry name" value="Glucose Permease (Domain IIA)"/>
    <property type="match status" value="1"/>
</dbReference>